<evidence type="ECO:0000313" key="1">
    <source>
        <dbReference type="EMBL" id="KAB7731151.1"/>
    </source>
</evidence>
<dbReference type="AlphaFoldDB" id="A0A7J5U0T5"/>
<keyword evidence="2" id="KW-1185">Reference proteome</keyword>
<dbReference type="RefSeq" id="WP_152124134.1">
    <property type="nucleotide sequence ID" value="NZ_WELI01000003.1"/>
</dbReference>
<reference evidence="1 2" key="1">
    <citation type="submission" date="2019-10" db="EMBL/GenBank/DDBJ databases">
        <title>Rudanella paleaurantiibacter sp. nov., isolated from sludge.</title>
        <authorList>
            <person name="Xu S.Q."/>
        </authorList>
    </citation>
    <scope>NUCLEOTIDE SEQUENCE [LARGE SCALE GENOMIC DNA]</scope>
    <source>
        <strain evidence="1 2">HX-22-17</strain>
    </source>
</reference>
<dbReference type="Gene3D" id="2.130.10.10">
    <property type="entry name" value="YVTN repeat-like/Quinoprotein amine dehydrogenase"/>
    <property type="match status" value="1"/>
</dbReference>
<proteinExistence type="predicted"/>
<accession>A0A7J5U0T5</accession>
<gene>
    <name evidence="1" type="ORF">F5984_10100</name>
</gene>
<dbReference type="SUPFAM" id="SSF50998">
    <property type="entry name" value="Quinoprotein alcohol dehydrogenase-like"/>
    <property type="match status" value="1"/>
</dbReference>
<sequence>MFDRIKSIPHISRDIAFFKGEVVYSDGMTVVHWKPPYQEANSYTHNSKLVIEKIDVTGIWIRDLTSLYQITSTVKHSIHLANGFGLQVKYISEHKILVRRKVDDRLWMMQLLDATNGLVLWEYPAPDLSDGYIENQTLLIREGTASISGLSIRNSTKVWQFYVKEKGHHFSDKGPTDGEIRNLWIHDNLVIIEVARQWLVALDISTGAVCWEVPFSSQWAFYCSLYEGVLYIFSEHYYEIDAQSGQILRKLVHRPLFESVDFTPVFHTAPAIDAKFLAIASGNSPKLLVINRQDFTIHQCIQLKNSVPLSNKPVLHEGYLLQLERDETLQIFKQQ</sequence>
<organism evidence="1 2">
    <name type="scientific">Rudanella paleaurantiibacter</name>
    <dbReference type="NCBI Taxonomy" id="2614655"/>
    <lineage>
        <taxon>Bacteria</taxon>
        <taxon>Pseudomonadati</taxon>
        <taxon>Bacteroidota</taxon>
        <taxon>Cytophagia</taxon>
        <taxon>Cytophagales</taxon>
        <taxon>Cytophagaceae</taxon>
        <taxon>Rudanella</taxon>
    </lineage>
</organism>
<name>A0A7J5U0T5_9BACT</name>
<comment type="caution">
    <text evidence="1">The sequence shown here is derived from an EMBL/GenBank/DDBJ whole genome shotgun (WGS) entry which is preliminary data.</text>
</comment>
<protein>
    <submittedName>
        <fullName evidence="1">PQQ-binding-like beta-propeller repeat protein</fullName>
    </submittedName>
</protein>
<evidence type="ECO:0000313" key="2">
    <source>
        <dbReference type="Proteomes" id="UP000488299"/>
    </source>
</evidence>
<dbReference type="EMBL" id="WELI01000003">
    <property type="protein sequence ID" value="KAB7731151.1"/>
    <property type="molecule type" value="Genomic_DNA"/>
</dbReference>
<dbReference type="InterPro" id="IPR011047">
    <property type="entry name" value="Quinoprotein_ADH-like_sf"/>
</dbReference>
<dbReference type="Proteomes" id="UP000488299">
    <property type="component" value="Unassembled WGS sequence"/>
</dbReference>
<dbReference type="InterPro" id="IPR015943">
    <property type="entry name" value="WD40/YVTN_repeat-like_dom_sf"/>
</dbReference>